<evidence type="ECO:0000313" key="2">
    <source>
        <dbReference type="Proteomes" id="UP001500418"/>
    </source>
</evidence>
<organism evidence="1 2">
    <name type="scientific">Streptomyces rhizosphaericus</name>
    <dbReference type="NCBI Taxonomy" id="114699"/>
    <lineage>
        <taxon>Bacteria</taxon>
        <taxon>Bacillati</taxon>
        <taxon>Actinomycetota</taxon>
        <taxon>Actinomycetes</taxon>
        <taxon>Kitasatosporales</taxon>
        <taxon>Streptomycetaceae</taxon>
        <taxon>Streptomyces</taxon>
        <taxon>Streptomyces violaceusniger group</taxon>
    </lineage>
</organism>
<evidence type="ECO:0000313" key="1">
    <source>
        <dbReference type="EMBL" id="GAA0938872.1"/>
    </source>
</evidence>
<dbReference type="EMBL" id="BAAAID010000035">
    <property type="protein sequence ID" value="GAA0938872.1"/>
    <property type="molecule type" value="Genomic_DNA"/>
</dbReference>
<dbReference type="Proteomes" id="UP001500418">
    <property type="component" value="Unassembled WGS sequence"/>
</dbReference>
<reference evidence="1 2" key="1">
    <citation type="journal article" date="2019" name="Int. J. Syst. Evol. Microbiol.">
        <title>The Global Catalogue of Microorganisms (GCM) 10K type strain sequencing project: providing services to taxonomists for standard genome sequencing and annotation.</title>
        <authorList>
            <consortium name="The Broad Institute Genomics Platform"/>
            <consortium name="The Broad Institute Genome Sequencing Center for Infectious Disease"/>
            <person name="Wu L."/>
            <person name="Ma J."/>
        </authorList>
    </citation>
    <scope>NUCLEOTIDE SEQUENCE [LARGE SCALE GENOMIC DNA]</scope>
    <source>
        <strain evidence="1 2">JCM 11444</strain>
    </source>
</reference>
<gene>
    <name evidence="1" type="ORF">GCM10009575_052130</name>
</gene>
<sequence length="156" mass="16904">MSNVTALLERPKRAGVIRTVLDNNPGMEPGMAERIVDEAVKFTATCAAFPDARLRPSRVVDEGWHALILHTRVYSELCEGLGHFVHHMPEPPNPYRHDAGELTRTQEMVAQAGFTVDDALWLAPTDRSILVAAGCEHSEPGGEGTCTGDCSNTGPN</sequence>
<name>A0ABN1Q7S2_9ACTN</name>
<keyword evidence="2" id="KW-1185">Reference proteome</keyword>
<accession>A0ABN1Q7S2</accession>
<proteinExistence type="predicted"/>
<protein>
    <submittedName>
        <fullName evidence="1">Uncharacterized protein</fullName>
    </submittedName>
</protein>
<comment type="caution">
    <text evidence="1">The sequence shown here is derived from an EMBL/GenBank/DDBJ whole genome shotgun (WGS) entry which is preliminary data.</text>
</comment>